<reference evidence="1" key="1">
    <citation type="journal article" date="2019" name="bioRxiv">
        <title>The Genome of the Zebra Mussel, Dreissena polymorpha: A Resource for Invasive Species Research.</title>
        <authorList>
            <person name="McCartney M.A."/>
            <person name="Auch B."/>
            <person name="Kono T."/>
            <person name="Mallez S."/>
            <person name="Zhang Y."/>
            <person name="Obille A."/>
            <person name="Becker A."/>
            <person name="Abrahante J.E."/>
            <person name="Garbe J."/>
            <person name="Badalamenti J.P."/>
            <person name="Herman A."/>
            <person name="Mangelson H."/>
            <person name="Liachko I."/>
            <person name="Sullivan S."/>
            <person name="Sone E.D."/>
            <person name="Koren S."/>
            <person name="Silverstein K.A.T."/>
            <person name="Beckman K.B."/>
            <person name="Gohl D.M."/>
        </authorList>
    </citation>
    <scope>NUCLEOTIDE SEQUENCE</scope>
    <source>
        <strain evidence="1">Duluth1</strain>
        <tissue evidence="1">Whole animal</tissue>
    </source>
</reference>
<gene>
    <name evidence="1" type="ORF">DPMN_041155</name>
</gene>
<proteinExistence type="predicted"/>
<sequence>MLAQTSRWESRHCPSFQPAFMTKRGRCQGRAVERAACNATTAHNVSATPANVHARPDKPAMEAVQSWQSIGDITAENAQHEVCALHIKHLDKL</sequence>
<accession>A0A9D4HXL8</accession>
<keyword evidence="2" id="KW-1185">Reference proteome</keyword>
<reference evidence="1" key="2">
    <citation type="submission" date="2020-11" db="EMBL/GenBank/DDBJ databases">
        <authorList>
            <person name="McCartney M.A."/>
            <person name="Auch B."/>
            <person name="Kono T."/>
            <person name="Mallez S."/>
            <person name="Becker A."/>
            <person name="Gohl D.M."/>
            <person name="Silverstein K.A.T."/>
            <person name="Koren S."/>
            <person name="Bechman K.B."/>
            <person name="Herman A."/>
            <person name="Abrahante J.E."/>
            <person name="Garbe J."/>
        </authorList>
    </citation>
    <scope>NUCLEOTIDE SEQUENCE</scope>
    <source>
        <strain evidence="1">Duluth1</strain>
        <tissue evidence="1">Whole animal</tissue>
    </source>
</reference>
<organism evidence="1 2">
    <name type="scientific">Dreissena polymorpha</name>
    <name type="common">Zebra mussel</name>
    <name type="synonym">Mytilus polymorpha</name>
    <dbReference type="NCBI Taxonomy" id="45954"/>
    <lineage>
        <taxon>Eukaryota</taxon>
        <taxon>Metazoa</taxon>
        <taxon>Spiralia</taxon>
        <taxon>Lophotrochozoa</taxon>
        <taxon>Mollusca</taxon>
        <taxon>Bivalvia</taxon>
        <taxon>Autobranchia</taxon>
        <taxon>Heteroconchia</taxon>
        <taxon>Euheterodonta</taxon>
        <taxon>Imparidentia</taxon>
        <taxon>Neoheterodontei</taxon>
        <taxon>Myida</taxon>
        <taxon>Dreissenoidea</taxon>
        <taxon>Dreissenidae</taxon>
        <taxon>Dreissena</taxon>
    </lineage>
</organism>
<dbReference type="Proteomes" id="UP000828390">
    <property type="component" value="Unassembled WGS sequence"/>
</dbReference>
<evidence type="ECO:0000313" key="1">
    <source>
        <dbReference type="EMBL" id="KAH3734711.1"/>
    </source>
</evidence>
<dbReference type="AlphaFoldDB" id="A0A9D4HXL8"/>
<dbReference type="EMBL" id="JAIWYP010000011">
    <property type="protein sequence ID" value="KAH3734711.1"/>
    <property type="molecule type" value="Genomic_DNA"/>
</dbReference>
<evidence type="ECO:0000313" key="2">
    <source>
        <dbReference type="Proteomes" id="UP000828390"/>
    </source>
</evidence>
<comment type="caution">
    <text evidence="1">The sequence shown here is derived from an EMBL/GenBank/DDBJ whole genome shotgun (WGS) entry which is preliminary data.</text>
</comment>
<name>A0A9D4HXL8_DREPO</name>
<protein>
    <submittedName>
        <fullName evidence="1">Uncharacterized protein</fullName>
    </submittedName>
</protein>